<dbReference type="InterPro" id="IPR017946">
    <property type="entry name" value="PLC-like_Pdiesterase_TIM-brl"/>
</dbReference>
<protein>
    <recommendedName>
        <fullName evidence="5">PLC-like phosphodiesterase</fullName>
    </recommendedName>
</protein>
<evidence type="ECO:0000256" key="2">
    <source>
        <dbReference type="SAM" id="SignalP"/>
    </source>
</evidence>
<dbReference type="AlphaFoldDB" id="A0AAN7YJH4"/>
<feature type="compositionally biased region" description="Polar residues" evidence="1">
    <location>
        <begin position="58"/>
        <end position="69"/>
    </location>
</feature>
<name>A0AAN7YJH4_9EURO</name>
<dbReference type="Pfam" id="PF26146">
    <property type="entry name" value="PI-PLC_X"/>
    <property type="match status" value="1"/>
</dbReference>
<dbReference type="EMBL" id="JAVRRJ010000001">
    <property type="protein sequence ID" value="KAK5090378.1"/>
    <property type="molecule type" value="Genomic_DNA"/>
</dbReference>
<dbReference type="PANTHER" id="PTHR13593">
    <property type="match status" value="1"/>
</dbReference>
<evidence type="ECO:0008006" key="5">
    <source>
        <dbReference type="Google" id="ProtNLM"/>
    </source>
</evidence>
<dbReference type="GO" id="GO:0008081">
    <property type="term" value="F:phosphoric diester hydrolase activity"/>
    <property type="evidence" value="ECO:0007669"/>
    <property type="project" value="InterPro"/>
</dbReference>
<reference evidence="3 4" key="1">
    <citation type="submission" date="2023-08" db="EMBL/GenBank/DDBJ databases">
        <title>Black Yeasts Isolated from many extreme environments.</title>
        <authorList>
            <person name="Coleine C."/>
            <person name="Stajich J.E."/>
            <person name="Selbmann L."/>
        </authorList>
    </citation>
    <scope>NUCLEOTIDE SEQUENCE [LARGE SCALE GENOMIC DNA]</scope>
    <source>
        <strain evidence="3 4">CCFEE 5910</strain>
    </source>
</reference>
<dbReference type="SUPFAM" id="SSF51695">
    <property type="entry name" value="PLC-like phosphodiesterases"/>
    <property type="match status" value="1"/>
</dbReference>
<dbReference type="InterPro" id="IPR051057">
    <property type="entry name" value="PI-PLC_domain"/>
</dbReference>
<feature type="region of interest" description="Disordered" evidence="1">
    <location>
        <begin position="58"/>
        <end position="78"/>
    </location>
</feature>
<proteinExistence type="predicted"/>
<feature type="signal peptide" evidence="2">
    <location>
        <begin position="1"/>
        <end position="17"/>
    </location>
</feature>
<evidence type="ECO:0000313" key="3">
    <source>
        <dbReference type="EMBL" id="KAK5090378.1"/>
    </source>
</evidence>
<accession>A0AAN7YJH4</accession>
<organism evidence="3 4">
    <name type="scientific">Lithohypha guttulata</name>
    <dbReference type="NCBI Taxonomy" id="1690604"/>
    <lineage>
        <taxon>Eukaryota</taxon>
        <taxon>Fungi</taxon>
        <taxon>Dikarya</taxon>
        <taxon>Ascomycota</taxon>
        <taxon>Pezizomycotina</taxon>
        <taxon>Eurotiomycetes</taxon>
        <taxon>Chaetothyriomycetidae</taxon>
        <taxon>Chaetothyriales</taxon>
        <taxon>Trichomeriaceae</taxon>
        <taxon>Lithohypha</taxon>
    </lineage>
</organism>
<keyword evidence="4" id="KW-1185">Reference proteome</keyword>
<evidence type="ECO:0000256" key="1">
    <source>
        <dbReference type="SAM" id="MobiDB-lite"/>
    </source>
</evidence>
<comment type="caution">
    <text evidence="3">The sequence shown here is derived from an EMBL/GenBank/DDBJ whole genome shotgun (WGS) entry which is preliminary data.</text>
</comment>
<evidence type="ECO:0000313" key="4">
    <source>
        <dbReference type="Proteomes" id="UP001309876"/>
    </source>
</evidence>
<keyword evidence="2" id="KW-0732">Signal</keyword>
<gene>
    <name evidence="3" type="ORF">LTR05_000550</name>
</gene>
<dbReference type="Gene3D" id="3.20.20.190">
    <property type="entry name" value="Phosphatidylinositol (PI) phosphodiesterase"/>
    <property type="match status" value="1"/>
</dbReference>
<sequence>MLLRQLTIAALAASSYAQSSSSIVLTGTNSVISGADYATGSQLSYESYASTITLNTTSGAGASSTARPQNQTITTNGTALTTTSATQTLLSGSARNTTIATGRTATSSSARPTNTQPCNGYPEFCNRKYSNITQVGAHNSPFAVRGNIAANQELDVTTQLNDGVRMLQFQVHKPNDTAPLLLCHTSCDLLNAGTLVDYLTTVREWLDANPYDVVTVLMGNYDVLTPQNFTGPVYESGLDRYAYTPPTVPMPLNDWPTLGEMILTQKRAVIMLDYEADQVAIPWLLDEFANFWETPFSPTDRDFPCNVDRPPNQDREISSDRLYIANHNLNVDVQIAGLSLLIPASTLLNETNAVQGYGSAGAMVNNCTADWVRPPTVILVDFYNVGSFNGSVFQVAADANGVSYNRDSCCGTMQRTVNAATSKKVSSVIVAAAALAVAYVMV</sequence>
<feature type="chain" id="PRO_5042871689" description="PLC-like phosphodiesterase" evidence="2">
    <location>
        <begin position="18"/>
        <end position="442"/>
    </location>
</feature>
<dbReference type="Proteomes" id="UP001309876">
    <property type="component" value="Unassembled WGS sequence"/>
</dbReference>
<dbReference type="PANTHER" id="PTHR13593:SF140">
    <property type="entry name" value="PLC-LIKE PHOSPHODIESTERASE"/>
    <property type="match status" value="1"/>
</dbReference>
<dbReference type="GO" id="GO:0006629">
    <property type="term" value="P:lipid metabolic process"/>
    <property type="evidence" value="ECO:0007669"/>
    <property type="project" value="InterPro"/>
</dbReference>